<dbReference type="SMART" id="SM01134">
    <property type="entry name" value="DeoRC"/>
    <property type="match status" value="1"/>
</dbReference>
<evidence type="ECO:0000256" key="1">
    <source>
        <dbReference type="ARBA" id="ARBA00022491"/>
    </source>
</evidence>
<dbReference type="Proteomes" id="UP000295391">
    <property type="component" value="Unassembled WGS sequence"/>
</dbReference>
<dbReference type="Gene3D" id="1.10.10.10">
    <property type="entry name" value="Winged helix-like DNA-binding domain superfamily/Winged helix DNA-binding domain"/>
    <property type="match status" value="1"/>
</dbReference>
<evidence type="ECO:0000259" key="4">
    <source>
        <dbReference type="PROSITE" id="PS51000"/>
    </source>
</evidence>
<dbReference type="InterPro" id="IPR036388">
    <property type="entry name" value="WH-like_DNA-bd_sf"/>
</dbReference>
<dbReference type="RefSeq" id="WP_166639085.1">
    <property type="nucleotide sequence ID" value="NZ_SNYR01000004.1"/>
</dbReference>
<dbReference type="SUPFAM" id="SSF46785">
    <property type="entry name" value="Winged helix' DNA-binding domain"/>
    <property type="match status" value="1"/>
</dbReference>
<keyword evidence="2" id="KW-0805">Transcription regulation</keyword>
<dbReference type="GO" id="GO:0003700">
    <property type="term" value="F:DNA-binding transcription factor activity"/>
    <property type="evidence" value="ECO:0007669"/>
    <property type="project" value="InterPro"/>
</dbReference>
<protein>
    <submittedName>
        <fullName evidence="5">DeoR family transcriptional regulator</fullName>
    </submittedName>
</protein>
<dbReference type="InterPro" id="IPR001034">
    <property type="entry name" value="DeoR_HTH"/>
</dbReference>
<dbReference type="Gene3D" id="3.40.50.1360">
    <property type="match status" value="1"/>
</dbReference>
<dbReference type="InterPro" id="IPR037171">
    <property type="entry name" value="NagB/RpiA_transferase-like"/>
</dbReference>
<dbReference type="SMART" id="SM00420">
    <property type="entry name" value="HTH_DEOR"/>
    <property type="match status" value="1"/>
</dbReference>
<dbReference type="InterPro" id="IPR036390">
    <property type="entry name" value="WH_DNA-bd_sf"/>
</dbReference>
<dbReference type="AlphaFoldDB" id="A0A4R6VCE3"/>
<organism evidence="5 6">
    <name type="scientific">Maritalea mobilis</name>
    <dbReference type="NCBI Taxonomy" id="483324"/>
    <lineage>
        <taxon>Bacteria</taxon>
        <taxon>Pseudomonadati</taxon>
        <taxon>Pseudomonadota</taxon>
        <taxon>Alphaproteobacteria</taxon>
        <taxon>Hyphomicrobiales</taxon>
        <taxon>Devosiaceae</taxon>
        <taxon>Maritalea</taxon>
    </lineage>
</organism>
<feature type="domain" description="HTH deoR-type" evidence="4">
    <location>
        <begin position="10"/>
        <end position="65"/>
    </location>
</feature>
<accession>A0A4R6VCE3</accession>
<dbReference type="InterPro" id="IPR050313">
    <property type="entry name" value="Carb_Metab_HTH_regulators"/>
</dbReference>
<reference evidence="5 6" key="1">
    <citation type="submission" date="2019-03" db="EMBL/GenBank/DDBJ databases">
        <title>Genomic Encyclopedia of Type Strains, Phase III (KMG-III): the genomes of soil and plant-associated and newly described type strains.</title>
        <authorList>
            <person name="Whitman W."/>
        </authorList>
    </citation>
    <scope>NUCLEOTIDE SEQUENCE [LARGE SCALE GENOMIC DNA]</scope>
    <source>
        <strain evidence="5 6">CGMCC 1.7002</strain>
    </source>
</reference>
<keyword evidence="1" id="KW-0678">Repressor</keyword>
<evidence type="ECO:0000313" key="6">
    <source>
        <dbReference type="Proteomes" id="UP000295391"/>
    </source>
</evidence>
<dbReference type="InterPro" id="IPR014036">
    <property type="entry name" value="DeoR-like_C"/>
</dbReference>
<name>A0A4R6VCE3_9HYPH</name>
<keyword evidence="3" id="KW-0804">Transcription</keyword>
<dbReference type="PRINTS" id="PR00037">
    <property type="entry name" value="HTHLACR"/>
</dbReference>
<dbReference type="Pfam" id="PF08220">
    <property type="entry name" value="HTH_DeoR"/>
    <property type="match status" value="1"/>
</dbReference>
<evidence type="ECO:0000313" key="5">
    <source>
        <dbReference type="EMBL" id="TDQ60463.1"/>
    </source>
</evidence>
<dbReference type="EMBL" id="SNYR01000004">
    <property type="protein sequence ID" value="TDQ60463.1"/>
    <property type="molecule type" value="Genomic_DNA"/>
</dbReference>
<comment type="caution">
    <text evidence="5">The sequence shown here is derived from an EMBL/GenBank/DDBJ whole genome shotgun (WGS) entry which is preliminary data.</text>
</comment>
<dbReference type="PROSITE" id="PS51000">
    <property type="entry name" value="HTH_DEOR_2"/>
    <property type="match status" value="1"/>
</dbReference>
<dbReference type="SUPFAM" id="SSF100950">
    <property type="entry name" value="NagB/RpiA/CoA transferase-like"/>
    <property type="match status" value="1"/>
</dbReference>
<gene>
    <name evidence="5" type="ORF">ATL17_3352</name>
</gene>
<sequence>MRSKVRAQEKARRRDQIVDLLSRYGELSAGQLADFLNVTVQTVRTDLRELDELQLIKRRHGNASLSTPAENIGYLPRTSLAQDDKCRIAAKVAELVPEGASLAIGTGTTAEEVARALINKQNLFVATNNIHAVLALRANPSVTITMAGGKVRLRDLDFIGAEAIEFFAKYTVDIAIFSIGGLAEDGAILDFNQDEVRARHAIANCAKQRILVLDSTKIGRAATCCDGHLADYDIVVHTGTLSPTAMKRCADQGTKLIAV</sequence>
<dbReference type="PANTHER" id="PTHR30363:SF4">
    <property type="entry name" value="GLYCEROL-3-PHOSPHATE REGULON REPRESSOR"/>
    <property type="match status" value="1"/>
</dbReference>
<dbReference type="PANTHER" id="PTHR30363">
    <property type="entry name" value="HTH-TYPE TRANSCRIPTIONAL REGULATOR SRLR-RELATED"/>
    <property type="match status" value="1"/>
</dbReference>
<evidence type="ECO:0000256" key="2">
    <source>
        <dbReference type="ARBA" id="ARBA00023015"/>
    </source>
</evidence>
<evidence type="ECO:0000256" key="3">
    <source>
        <dbReference type="ARBA" id="ARBA00023163"/>
    </source>
</evidence>
<keyword evidence="6" id="KW-1185">Reference proteome</keyword>
<proteinExistence type="predicted"/>
<dbReference type="Pfam" id="PF00455">
    <property type="entry name" value="DeoRC"/>
    <property type="match status" value="1"/>
</dbReference>